<comment type="subcellular location">
    <subcellularLocation>
        <location evidence="1">Cell membrane</location>
        <topology evidence="1">Multi-pass membrane protein</topology>
    </subcellularLocation>
</comment>
<feature type="transmembrane region" description="Helical" evidence="7">
    <location>
        <begin position="260"/>
        <end position="283"/>
    </location>
</feature>
<name>A0A809R4N4_9BACT</name>
<dbReference type="Proteomes" id="UP000662873">
    <property type="component" value="Chromosome"/>
</dbReference>
<dbReference type="PANTHER" id="PTHR22926">
    <property type="entry name" value="PHOSPHO-N-ACETYLMURAMOYL-PENTAPEPTIDE-TRANSFERASE"/>
    <property type="match status" value="1"/>
</dbReference>
<dbReference type="Pfam" id="PF00953">
    <property type="entry name" value="Glycos_transf_4"/>
    <property type="match status" value="1"/>
</dbReference>
<keyword evidence="5 7" id="KW-1133">Transmembrane helix</keyword>
<keyword evidence="4 7" id="KW-0812">Transmembrane</keyword>
<keyword evidence="6 7" id="KW-0472">Membrane</keyword>
<dbReference type="GO" id="GO:0071555">
    <property type="term" value="P:cell wall organization"/>
    <property type="evidence" value="ECO:0007669"/>
    <property type="project" value="TreeGrafter"/>
</dbReference>
<dbReference type="EMBL" id="AP021858">
    <property type="protein sequence ID" value="BBO22553.1"/>
    <property type="molecule type" value="Genomic_DNA"/>
</dbReference>
<evidence type="ECO:0000256" key="4">
    <source>
        <dbReference type="ARBA" id="ARBA00022692"/>
    </source>
</evidence>
<feature type="transmembrane region" description="Helical" evidence="7">
    <location>
        <begin position="289"/>
        <end position="310"/>
    </location>
</feature>
<keyword evidence="2" id="KW-1003">Cell membrane</keyword>
<dbReference type="PANTHER" id="PTHR22926:SF3">
    <property type="entry name" value="UNDECAPRENYL-PHOSPHATE ALPHA-N-ACETYLGLUCOSAMINYL 1-PHOSPHATE TRANSFERASE"/>
    <property type="match status" value="1"/>
</dbReference>
<reference evidence="8" key="1">
    <citation type="journal article" name="DNA Res.">
        <title>The physiological potential of anammox bacteria as revealed by their core genome structure.</title>
        <authorList>
            <person name="Okubo T."/>
            <person name="Toyoda A."/>
            <person name="Fukuhara K."/>
            <person name="Uchiyama I."/>
            <person name="Harigaya Y."/>
            <person name="Kuroiwa M."/>
            <person name="Suzuki T."/>
            <person name="Murakami Y."/>
            <person name="Suwa Y."/>
            <person name="Takami H."/>
        </authorList>
    </citation>
    <scope>NUCLEOTIDE SEQUENCE</scope>
    <source>
        <strain evidence="8">317325-2</strain>
    </source>
</reference>
<feature type="transmembrane region" description="Helical" evidence="7">
    <location>
        <begin position="68"/>
        <end position="88"/>
    </location>
</feature>
<evidence type="ECO:0000313" key="9">
    <source>
        <dbReference type="Proteomes" id="UP000662873"/>
    </source>
</evidence>
<dbReference type="KEGG" id="npy:NPRO_01480"/>
<feature type="transmembrane region" description="Helical" evidence="7">
    <location>
        <begin position="94"/>
        <end position="114"/>
    </location>
</feature>
<sequence>MISPLHTMLAAGGGFLEGYRAPLLTLVIALFVSWLSTPFVRKVAIQRGVMDDPTQDDRRIHTAPVPRWGGLAIFGAIVVALAVVLPLAYPHNPYPSYLLGMAGLGALIVVMGALDDLYQFPASVQALFLLAIGLAVQFLNGGAGRVQIAGIETPLLAGGGTWVDFGWLAFPITAIYIFVITKTMDTIDGMDGLAAGIAAIAGATLSVMATQKVFQVLALNPESATIGSVVGEQPRVALIAAAIAGASLGFLKHNYNPAKIFMGTGGAQLLGFLLACISIVGAWKTAAAVALFVPIFVFGVPIIDAVIVVIRRILNKSPITQADKRHLHHSLLEKGLSQRQAVWVLYLAALTLSGAILVVVKLYG</sequence>
<keyword evidence="3 8" id="KW-0808">Transferase</keyword>
<evidence type="ECO:0000256" key="2">
    <source>
        <dbReference type="ARBA" id="ARBA00022475"/>
    </source>
</evidence>
<feature type="transmembrane region" description="Helical" evidence="7">
    <location>
        <begin position="341"/>
        <end position="363"/>
    </location>
</feature>
<dbReference type="GO" id="GO:0009103">
    <property type="term" value="P:lipopolysaccharide biosynthetic process"/>
    <property type="evidence" value="ECO:0007669"/>
    <property type="project" value="TreeGrafter"/>
</dbReference>
<dbReference type="InterPro" id="IPR000715">
    <property type="entry name" value="Glycosyl_transferase_4"/>
</dbReference>
<evidence type="ECO:0000256" key="5">
    <source>
        <dbReference type="ARBA" id="ARBA00022989"/>
    </source>
</evidence>
<feature type="transmembrane region" description="Helical" evidence="7">
    <location>
        <begin position="20"/>
        <end position="40"/>
    </location>
</feature>
<dbReference type="AlphaFoldDB" id="A0A809R4N4"/>
<dbReference type="GO" id="GO:0016780">
    <property type="term" value="F:phosphotransferase activity, for other substituted phosphate groups"/>
    <property type="evidence" value="ECO:0007669"/>
    <property type="project" value="InterPro"/>
</dbReference>
<accession>A0A809R4N4</accession>
<dbReference type="GO" id="GO:0044038">
    <property type="term" value="P:cell wall macromolecule biosynthetic process"/>
    <property type="evidence" value="ECO:0007669"/>
    <property type="project" value="TreeGrafter"/>
</dbReference>
<feature type="transmembrane region" description="Helical" evidence="7">
    <location>
        <begin position="155"/>
        <end position="180"/>
    </location>
</feature>
<evidence type="ECO:0000256" key="6">
    <source>
        <dbReference type="ARBA" id="ARBA00023136"/>
    </source>
</evidence>
<evidence type="ECO:0000256" key="1">
    <source>
        <dbReference type="ARBA" id="ARBA00004651"/>
    </source>
</evidence>
<organism evidence="8 9">
    <name type="scientific">Candidatus Nitrosymbiomonas proteolyticus</name>
    <dbReference type="NCBI Taxonomy" id="2608984"/>
    <lineage>
        <taxon>Bacteria</taxon>
        <taxon>Bacillati</taxon>
        <taxon>Armatimonadota</taxon>
        <taxon>Armatimonadota incertae sedis</taxon>
        <taxon>Candidatus Nitrosymbiomonas</taxon>
    </lineage>
</organism>
<evidence type="ECO:0000256" key="7">
    <source>
        <dbReference type="SAM" id="Phobius"/>
    </source>
</evidence>
<feature type="transmembrane region" description="Helical" evidence="7">
    <location>
        <begin position="126"/>
        <end position="143"/>
    </location>
</feature>
<dbReference type="CDD" id="cd06853">
    <property type="entry name" value="GT_WecA_like"/>
    <property type="match status" value="1"/>
</dbReference>
<evidence type="ECO:0000313" key="8">
    <source>
        <dbReference type="EMBL" id="BBO22553.1"/>
    </source>
</evidence>
<evidence type="ECO:0000256" key="3">
    <source>
        <dbReference type="ARBA" id="ARBA00022679"/>
    </source>
</evidence>
<feature type="transmembrane region" description="Helical" evidence="7">
    <location>
        <begin position="192"/>
        <end position="214"/>
    </location>
</feature>
<dbReference type="GO" id="GO:0005886">
    <property type="term" value="C:plasma membrane"/>
    <property type="evidence" value="ECO:0007669"/>
    <property type="project" value="UniProtKB-SubCell"/>
</dbReference>
<gene>
    <name evidence="8" type="ORF">NPRO_01480</name>
</gene>
<protein>
    <submittedName>
        <fullName evidence="8">Undecaprenyl-phosphate alpha-N-acetylglucosaminyl 1-phosphate transferase</fullName>
    </submittedName>
</protein>
<proteinExistence type="predicted"/>